<dbReference type="NCBIfam" id="NF009807">
    <property type="entry name" value="PRK13291.1"/>
    <property type="match status" value="1"/>
</dbReference>
<reference evidence="2 3" key="1">
    <citation type="submission" date="2018-04" db="EMBL/GenBank/DDBJ databases">
        <title>Sphingobacterium sp. M46 Genome.</title>
        <authorList>
            <person name="Cheng J."/>
            <person name="Li Y."/>
        </authorList>
    </citation>
    <scope>NUCLEOTIDE SEQUENCE [LARGE SCALE GENOMIC DNA]</scope>
    <source>
        <strain evidence="2 3">M46</strain>
    </source>
</reference>
<evidence type="ECO:0000259" key="1">
    <source>
        <dbReference type="Pfam" id="PF12867"/>
    </source>
</evidence>
<dbReference type="Proteomes" id="UP000250831">
    <property type="component" value="Unassembled WGS sequence"/>
</dbReference>
<evidence type="ECO:0000313" key="2">
    <source>
        <dbReference type="EMBL" id="PUV24833.1"/>
    </source>
</evidence>
<protein>
    <submittedName>
        <fullName evidence="2">Putative metal-dependent hydrolase</fullName>
    </submittedName>
</protein>
<sequence length="178" mass="20965">MQHELEKLRYPIGRFAVPDQINKQLLSDWIKTIADFPTRLKSEVSDLPDSALEKRYRPDGWTIRQVVHHCADSHMNSFVRFKLALSEDDPTIKLYEENLWAELPDAKHNPIESSLRLLEGLHQRWEILLKSLSDEQLERAFIHPVTKRYISLKVNIGLYAWHCNHHLMHILNAKNRSV</sequence>
<keyword evidence="3" id="KW-1185">Reference proteome</keyword>
<gene>
    <name evidence="2" type="ORF">DCO56_07670</name>
</gene>
<dbReference type="OrthoDB" id="9796039at2"/>
<comment type="caution">
    <text evidence="2">The sequence shown here is derived from an EMBL/GenBank/DDBJ whole genome shotgun (WGS) entry which is preliminary data.</text>
</comment>
<dbReference type="Pfam" id="PF12867">
    <property type="entry name" value="DinB_2"/>
    <property type="match status" value="1"/>
</dbReference>
<dbReference type="AlphaFoldDB" id="A0A363NVS7"/>
<dbReference type="SUPFAM" id="SSF109854">
    <property type="entry name" value="DinB/YfiT-like putative metalloenzymes"/>
    <property type="match status" value="1"/>
</dbReference>
<feature type="domain" description="DinB-like" evidence="1">
    <location>
        <begin position="38"/>
        <end position="169"/>
    </location>
</feature>
<accession>A0A363NVS7</accession>
<dbReference type="InterPro" id="IPR024775">
    <property type="entry name" value="DinB-like"/>
</dbReference>
<dbReference type="InterPro" id="IPR034660">
    <property type="entry name" value="DinB/YfiT-like"/>
</dbReference>
<organism evidence="2 3">
    <name type="scientific">Sphingobacterium athyrii</name>
    <dbReference type="NCBI Taxonomy" id="2152717"/>
    <lineage>
        <taxon>Bacteria</taxon>
        <taxon>Pseudomonadati</taxon>
        <taxon>Bacteroidota</taxon>
        <taxon>Sphingobacteriia</taxon>
        <taxon>Sphingobacteriales</taxon>
        <taxon>Sphingobacteriaceae</taxon>
        <taxon>Sphingobacterium</taxon>
    </lineage>
</organism>
<dbReference type="GO" id="GO:0016787">
    <property type="term" value="F:hydrolase activity"/>
    <property type="evidence" value="ECO:0007669"/>
    <property type="project" value="UniProtKB-KW"/>
</dbReference>
<proteinExistence type="predicted"/>
<dbReference type="EMBL" id="QCXX01000002">
    <property type="protein sequence ID" value="PUV24833.1"/>
    <property type="molecule type" value="Genomic_DNA"/>
</dbReference>
<dbReference type="Gene3D" id="1.20.120.450">
    <property type="entry name" value="dinb family like domain"/>
    <property type="match status" value="1"/>
</dbReference>
<name>A0A363NVS7_9SPHI</name>
<evidence type="ECO:0000313" key="3">
    <source>
        <dbReference type="Proteomes" id="UP000250831"/>
    </source>
</evidence>
<keyword evidence="2" id="KW-0378">Hydrolase</keyword>
<dbReference type="RefSeq" id="WP_108633169.1">
    <property type="nucleotide sequence ID" value="NZ_QCXX01000002.1"/>
</dbReference>